<sequence length="60" mass="7193">MPFIAMLFMSIITFFFLTILVNYFFILERNVKKTIWVSLLMAVIFIFSLFAPTILYQNIF</sequence>
<name>A0A329X343_9GAMM</name>
<keyword evidence="1" id="KW-0812">Transmembrane</keyword>
<evidence type="ECO:0000313" key="2">
    <source>
        <dbReference type="EMBL" id="RAX10916.1"/>
    </source>
</evidence>
<evidence type="ECO:0000256" key="1">
    <source>
        <dbReference type="SAM" id="Phobius"/>
    </source>
</evidence>
<dbReference type="Proteomes" id="UP000250919">
    <property type="component" value="Unassembled WGS sequence"/>
</dbReference>
<protein>
    <submittedName>
        <fullName evidence="2">Uncharacterized protein</fullName>
    </submittedName>
</protein>
<feature type="transmembrane region" description="Helical" evidence="1">
    <location>
        <begin position="34"/>
        <end position="56"/>
    </location>
</feature>
<organism evidence="2 3">
    <name type="scientific">Photorhabdus bodei</name>
    <dbReference type="NCBI Taxonomy" id="2029681"/>
    <lineage>
        <taxon>Bacteria</taxon>
        <taxon>Pseudomonadati</taxon>
        <taxon>Pseudomonadota</taxon>
        <taxon>Gammaproteobacteria</taxon>
        <taxon>Enterobacterales</taxon>
        <taxon>Morganellaceae</taxon>
        <taxon>Photorhabdus</taxon>
    </lineage>
</organism>
<accession>A0A329X343</accession>
<dbReference type="AlphaFoldDB" id="A0A329X343"/>
<evidence type="ECO:0000313" key="3">
    <source>
        <dbReference type="Proteomes" id="UP000250919"/>
    </source>
</evidence>
<keyword evidence="1" id="KW-1133">Transmembrane helix</keyword>
<gene>
    <name evidence="2" type="ORF">CKY02_14545</name>
</gene>
<comment type="caution">
    <text evidence="2">The sequence shown here is derived from an EMBL/GenBank/DDBJ whole genome shotgun (WGS) entry which is preliminary data.</text>
</comment>
<reference evidence="2 3" key="1">
    <citation type="journal article" date="2018" name="Int. J. Syst. Evol. Microbiol.">
        <title>Whole-genome-based revisit of Photorhabdus phylogeny: proposal for the elevation of most Photorhabdus subspecies to the species level and description of one novel species Photorhabdus bodei sp. nov., and one novel subspecies Photorhabdus laumondii subsp. clarkei subsp. nov.</title>
        <authorList>
            <person name="Machado R.A.R."/>
            <person name="Wuthrich D."/>
            <person name="Kuhnert P."/>
            <person name="Arce C.C.M."/>
            <person name="Thonen L."/>
            <person name="Ruiz C."/>
            <person name="Zhang X."/>
            <person name="Robert C.A.M."/>
            <person name="Karimi J."/>
            <person name="Kamali S."/>
            <person name="Ma J."/>
            <person name="Bruggmann R."/>
            <person name="Erb M."/>
        </authorList>
    </citation>
    <scope>NUCLEOTIDE SEQUENCE [LARGE SCALE GENOMIC DNA]</scope>
    <source>
        <strain evidence="2 3">LJ24-63</strain>
    </source>
</reference>
<dbReference type="EMBL" id="NSCM01000026">
    <property type="protein sequence ID" value="RAX10916.1"/>
    <property type="molecule type" value="Genomic_DNA"/>
</dbReference>
<keyword evidence="1" id="KW-0472">Membrane</keyword>
<proteinExistence type="predicted"/>
<feature type="transmembrane region" description="Helical" evidence="1">
    <location>
        <begin position="6"/>
        <end position="27"/>
    </location>
</feature>